<dbReference type="RefSeq" id="WP_146959915.1">
    <property type="nucleotide sequence ID" value="NZ_CP042467.1"/>
</dbReference>
<accession>A0A5B8XV22</accession>
<name>A0A5B8XV22_9DELT</name>
<sequence>MSRFDTTQFADSCRVATCSALASISLLETIVSVKRELSPELMGWGELRRDIVMLPEVVSGVHVAISDFRSVVSRAGEPDYAQAKVGLRNLHRELISTAKWFDDLAERLQTVSFHLRSDTSFGPDSAEMLWRSARLAELLMPDPLTRTQFLRDGMCATLHVFDMGFMNVWVGSFEGPLRDMRLLLLKQALNGLHVTWTRTSPIKAAREEALLWPLRSPAAHFLDLCAASVTSLRRQISVLKGHLRRHLLNYENQLSVKRLDEAKRTLSIAIDPRLEEELGQIVLAIAGLGRAIHIEEEWRDVEISDAYIDPPEALSSTTVMSAAPIIAPWW</sequence>
<dbReference type="EMBL" id="CP042467">
    <property type="protein sequence ID" value="QED27933.1"/>
    <property type="molecule type" value="Genomic_DNA"/>
</dbReference>
<gene>
    <name evidence="1" type="ORF">FRD01_11935</name>
</gene>
<dbReference type="Proteomes" id="UP000321595">
    <property type="component" value="Chromosome"/>
</dbReference>
<evidence type="ECO:0000313" key="1">
    <source>
        <dbReference type="EMBL" id="QED27933.1"/>
    </source>
</evidence>
<proteinExistence type="predicted"/>
<protein>
    <submittedName>
        <fullName evidence="1">Uncharacterized protein</fullName>
    </submittedName>
</protein>
<dbReference type="AlphaFoldDB" id="A0A5B8XV22"/>
<organism evidence="1 2">
    <name type="scientific">Microvenator marinus</name>
    <dbReference type="NCBI Taxonomy" id="2600177"/>
    <lineage>
        <taxon>Bacteria</taxon>
        <taxon>Deltaproteobacteria</taxon>
        <taxon>Bradymonadales</taxon>
        <taxon>Microvenatoraceae</taxon>
        <taxon>Microvenator</taxon>
    </lineage>
</organism>
<keyword evidence="2" id="KW-1185">Reference proteome</keyword>
<reference evidence="1 2" key="1">
    <citation type="submission" date="2019-08" db="EMBL/GenBank/DDBJ databases">
        <authorList>
            <person name="Liang Q."/>
        </authorList>
    </citation>
    <scope>NUCLEOTIDE SEQUENCE [LARGE SCALE GENOMIC DNA]</scope>
    <source>
        <strain evidence="1 2">V1718</strain>
    </source>
</reference>
<dbReference type="KEGG" id="bbae:FRD01_11935"/>
<evidence type="ECO:0000313" key="2">
    <source>
        <dbReference type="Proteomes" id="UP000321595"/>
    </source>
</evidence>